<sequence>MTTSLLFARRQQIAKDMAWIRSQPPLLSSADFPMVNPSTWQVADNTLAEMSYRGPHRIGFYYQWLLANLIAQQPHLNVVAEEIQINDAGKTVGAVDFLIENGEQLEHWEVAVKFYLAHQGRWLGPNAKDALDIKAARMMNHQLAMSDHPRFLADHPQWRPQKKRLCIHGRLYQPFHQNAPLPDAPSVNLDCITGWWCWPDALPQDRRYASLSRDQWLSIPDFHTLPRFDTAALASLTRTCHLVDEYLTPWFVVTPDWPQTQPPKV</sequence>
<reference evidence="1 2" key="1">
    <citation type="submission" date="2020-03" db="EMBL/GenBank/DDBJ databases">
        <title>Genome mining reveals the biosynthetic pathways of PHA and ectoines of the halophilic strain Salinivibrio costicola M318 isolated from fermented shrimp paste.</title>
        <authorList>
            <person name="Doan T.V."/>
            <person name="Tran L.T."/>
            <person name="Trieu T.A."/>
            <person name="Nguyen Q.V."/>
            <person name="Quach T.N."/>
            <person name="Phi T.Q."/>
            <person name="Kumar S."/>
        </authorList>
    </citation>
    <scope>NUCLEOTIDE SEQUENCE [LARGE SCALE GENOMIC DNA]</scope>
    <source>
        <strain evidence="1 2">M318</strain>
    </source>
</reference>
<organism evidence="1 2">
    <name type="scientific">Salinivibrio costicola</name>
    <name type="common">Vibrio costicola</name>
    <dbReference type="NCBI Taxonomy" id="51367"/>
    <lineage>
        <taxon>Bacteria</taxon>
        <taxon>Pseudomonadati</taxon>
        <taxon>Pseudomonadota</taxon>
        <taxon>Gammaproteobacteria</taxon>
        <taxon>Vibrionales</taxon>
        <taxon>Vibrionaceae</taxon>
        <taxon>Salinivibrio</taxon>
    </lineage>
</organism>
<accession>A0ABX6K6M9</accession>
<dbReference type="EMBL" id="CP050266">
    <property type="protein sequence ID" value="QIR05766.1"/>
    <property type="molecule type" value="Genomic_DNA"/>
</dbReference>
<dbReference type="InterPro" id="IPR015003">
    <property type="entry name" value="DUF1853"/>
</dbReference>
<dbReference type="Proteomes" id="UP000501408">
    <property type="component" value="Chromosome 1"/>
</dbReference>
<dbReference type="RefSeq" id="WP_167314175.1">
    <property type="nucleotide sequence ID" value="NZ_CP050266.1"/>
</dbReference>
<name>A0ABX6K6M9_SALCS</name>
<gene>
    <name evidence="1" type="ORF">HBA18_04920</name>
</gene>
<evidence type="ECO:0000313" key="2">
    <source>
        <dbReference type="Proteomes" id="UP000501408"/>
    </source>
</evidence>
<dbReference type="Pfam" id="PF08907">
    <property type="entry name" value="DUF1853"/>
    <property type="match status" value="1"/>
</dbReference>
<protein>
    <submittedName>
        <fullName evidence="1">DUF1853 family protein</fullName>
    </submittedName>
</protein>
<keyword evidence="2" id="KW-1185">Reference proteome</keyword>
<evidence type="ECO:0000313" key="1">
    <source>
        <dbReference type="EMBL" id="QIR05766.1"/>
    </source>
</evidence>
<proteinExistence type="predicted"/>